<evidence type="ECO:0000313" key="8">
    <source>
        <dbReference type="Proteomes" id="UP000265515"/>
    </source>
</evidence>
<feature type="domain" description="Methyltransferase" evidence="6">
    <location>
        <begin position="58"/>
        <end position="159"/>
    </location>
</feature>
<evidence type="ECO:0000256" key="5">
    <source>
        <dbReference type="SAM" id="MobiDB-lite"/>
    </source>
</evidence>
<feature type="compositionally biased region" description="Basic and acidic residues" evidence="5">
    <location>
        <begin position="788"/>
        <end position="808"/>
    </location>
</feature>
<comment type="similarity">
    <text evidence="1">Belongs to the methyltransferase superfamily.</text>
</comment>
<proteinExistence type="inferred from homology"/>
<dbReference type="OMA" id="CHACETW"/>
<feature type="region of interest" description="Disordered" evidence="5">
    <location>
        <begin position="771"/>
        <end position="808"/>
    </location>
</feature>
<dbReference type="GO" id="GO:0032259">
    <property type="term" value="P:methylation"/>
    <property type="evidence" value="ECO:0007669"/>
    <property type="project" value="UniProtKB-KW"/>
</dbReference>
<feature type="compositionally biased region" description="Polar residues" evidence="5">
    <location>
        <begin position="775"/>
        <end position="786"/>
    </location>
</feature>
<reference evidence="7 8" key="1">
    <citation type="journal article" date="2018" name="Cell">
        <title>The Chara Genome: Secondary Complexity and Implications for Plant Terrestrialization.</title>
        <authorList>
            <person name="Nishiyama T."/>
            <person name="Sakayama H."/>
            <person name="Vries J.D."/>
            <person name="Buschmann H."/>
            <person name="Saint-Marcoux D."/>
            <person name="Ullrich K.K."/>
            <person name="Haas F.B."/>
            <person name="Vanderstraeten L."/>
            <person name="Becker D."/>
            <person name="Lang D."/>
            <person name="Vosolsobe S."/>
            <person name="Rombauts S."/>
            <person name="Wilhelmsson P.K.I."/>
            <person name="Janitza P."/>
            <person name="Kern R."/>
            <person name="Heyl A."/>
            <person name="Rumpler F."/>
            <person name="Villalobos L.I.A.C."/>
            <person name="Clay J.M."/>
            <person name="Skokan R."/>
            <person name="Toyoda A."/>
            <person name="Suzuki Y."/>
            <person name="Kagoshima H."/>
            <person name="Schijlen E."/>
            <person name="Tajeshwar N."/>
            <person name="Catarino B."/>
            <person name="Hetherington A.J."/>
            <person name="Saltykova A."/>
            <person name="Bonnot C."/>
            <person name="Breuninger H."/>
            <person name="Symeonidi A."/>
            <person name="Radhakrishnan G.V."/>
            <person name="Van Nieuwerburgh F."/>
            <person name="Deforce D."/>
            <person name="Chang C."/>
            <person name="Karol K.G."/>
            <person name="Hedrich R."/>
            <person name="Ulvskov P."/>
            <person name="Glockner G."/>
            <person name="Delwiche C.F."/>
            <person name="Petrasek J."/>
            <person name="Van de Peer Y."/>
            <person name="Friml J."/>
            <person name="Beilby M."/>
            <person name="Dolan L."/>
            <person name="Kohara Y."/>
            <person name="Sugano S."/>
            <person name="Fujiyama A."/>
            <person name="Delaux P.-M."/>
            <person name="Quint M."/>
            <person name="TheiBen G."/>
            <person name="Hagemann M."/>
            <person name="Harholt J."/>
            <person name="Dunand C."/>
            <person name="Zachgo S."/>
            <person name="Langdale J."/>
            <person name="Maumus F."/>
            <person name="Straeten D.V.D."/>
            <person name="Gould S.B."/>
            <person name="Rensing S.A."/>
        </authorList>
    </citation>
    <scope>NUCLEOTIDE SEQUENCE [LARGE SCALE GENOMIC DNA]</scope>
    <source>
        <strain evidence="7 8">S276</strain>
    </source>
</reference>
<feature type="region of interest" description="Disordered" evidence="5">
    <location>
        <begin position="582"/>
        <end position="618"/>
    </location>
</feature>
<comment type="caution">
    <text evidence="7">The sequence shown here is derived from an EMBL/GenBank/DDBJ whole genome shotgun (WGS) entry which is preliminary data.</text>
</comment>
<feature type="compositionally biased region" description="Basic and acidic residues" evidence="5">
    <location>
        <begin position="275"/>
        <end position="305"/>
    </location>
</feature>
<dbReference type="PANTHER" id="PTHR12176:SF78">
    <property type="entry name" value="EEF1A LYSINE AND N-TERMINAL METHYLTRANSFERASE"/>
    <property type="match status" value="1"/>
</dbReference>
<evidence type="ECO:0000256" key="2">
    <source>
        <dbReference type="ARBA" id="ARBA00022603"/>
    </source>
</evidence>
<dbReference type="Gene3D" id="3.40.50.150">
    <property type="entry name" value="Vaccinia Virus protein VP39"/>
    <property type="match status" value="2"/>
</dbReference>
<organism evidence="7 8">
    <name type="scientific">Chara braunii</name>
    <name type="common">Braun's stonewort</name>
    <dbReference type="NCBI Taxonomy" id="69332"/>
    <lineage>
        <taxon>Eukaryota</taxon>
        <taxon>Viridiplantae</taxon>
        <taxon>Streptophyta</taxon>
        <taxon>Charophyceae</taxon>
        <taxon>Charales</taxon>
        <taxon>Characeae</taxon>
        <taxon>Chara</taxon>
    </lineage>
</organism>
<dbReference type="Proteomes" id="UP000265515">
    <property type="component" value="Unassembled WGS sequence"/>
</dbReference>
<dbReference type="InterPro" id="IPR029063">
    <property type="entry name" value="SAM-dependent_MTases_sf"/>
</dbReference>
<dbReference type="GO" id="GO:0008168">
    <property type="term" value="F:methyltransferase activity"/>
    <property type="evidence" value="ECO:0007669"/>
    <property type="project" value="UniProtKB-KW"/>
</dbReference>
<evidence type="ECO:0000259" key="6">
    <source>
        <dbReference type="Pfam" id="PF13649"/>
    </source>
</evidence>
<dbReference type="AlphaFoldDB" id="A0A388LGR9"/>
<evidence type="ECO:0000256" key="3">
    <source>
        <dbReference type="ARBA" id="ARBA00022679"/>
    </source>
</evidence>
<protein>
    <recommendedName>
        <fullName evidence="6">Methyltransferase domain-containing protein</fullName>
    </recommendedName>
</protein>
<feature type="region of interest" description="Disordered" evidence="5">
    <location>
        <begin position="958"/>
        <end position="994"/>
    </location>
</feature>
<dbReference type="SUPFAM" id="SSF53335">
    <property type="entry name" value="S-adenosyl-L-methionine-dependent methyltransferases"/>
    <property type="match status" value="3"/>
</dbReference>
<feature type="compositionally biased region" description="Basic residues" evidence="5">
    <location>
        <begin position="981"/>
        <end position="994"/>
    </location>
</feature>
<dbReference type="PANTHER" id="PTHR12176">
    <property type="entry name" value="SAM-DEPENDENT METHYLTRANSFERASE SUPERFAMILY PROTEIN"/>
    <property type="match status" value="1"/>
</dbReference>
<dbReference type="Pfam" id="PF13649">
    <property type="entry name" value="Methyltransf_25"/>
    <property type="match status" value="1"/>
</dbReference>
<accession>A0A388LGR9</accession>
<evidence type="ECO:0000256" key="1">
    <source>
        <dbReference type="ARBA" id="ARBA00008361"/>
    </source>
</evidence>
<keyword evidence="8" id="KW-1185">Reference proteome</keyword>
<gene>
    <name evidence="7" type="ORF">CBR_g32089</name>
</gene>
<name>A0A388LGR9_CHABU</name>
<dbReference type="CDD" id="cd02440">
    <property type="entry name" value="AdoMet_MTases"/>
    <property type="match status" value="1"/>
</dbReference>
<dbReference type="Gramene" id="GBG81413">
    <property type="protein sequence ID" value="GBG81413"/>
    <property type="gene ID" value="CBR_g32089"/>
</dbReference>
<keyword evidence="4" id="KW-0511">Multifunctional enzyme</keyword>
<feature type="region of interest" description="Disordered" evidence="5">
    <location>
        <begin position="275"/>
        <end position="346"/>
    </location>
</feature>
<feature type="compositionally biased region" description="Basic residues" evidence="5">
    <location>
        <begin position="313"/>
        <end position="334"/>
    </location>
</feature>
<keyword evidence="2" id="KW-0489">Methyltransferase</keyword>
<evidence type="ECO:0000313" key="7">
    <source>
        <dbReference type="EMBL" id="GBG81413.1"/>
    </source>
</evidence>
<sequence length="994" mass="108124">MAHEDRSLESHDYFRSKDFWDTFFVKRKEKPFEWYGEWPVLKELISKTCKAGDDGDDILAVGCGNSELSAEMYDHGLTKITNIDFSKVCIMQMLTKHVRLRPKMRWLVMDMTKMQFADGSFDVVIDKGGLDALMPEQSDSARSAGKALLSEVGRVLKKGTGRYICVTLAQTHVLEVLLDHFKLHWKVVVHRVPVSEDVSDLKPFCVIVNHQPSSLSEVAARHVPEPVDISFDPDSADGIDRDQLTSLLETIRKANEERTHYSAQAAGTVDLENTSGHEHAGAHVHSDACSHSHDHNHIHSHDHHGNACAHTHEHGHHNHDHDHHHHLDHHHAHPHGADHGHAHVHGHGCCEQPHMRGKAVTRRWRDRDGPDVFWRLNPGRRIVAELGGEDPEAKEQMTRNSGDNSSRVSRGRFTATVLDAKKSGMSLAHRCAVFLVPQGREHEWLFSSEEGQWQLVERAGAARLILVVLNRGHKFGASSEVQAELSPLVIGVAPADCRDGHVAIPYVTTDDGVGRRVILEEVGSPLTSQMVVEEVELQMDSDGTTKKRPTTSVFRRLIFSRNPNLIQTEMLLVPKEPLSAVRGEQGGDSSAIVERSAGGGRRRSRKANTKAEGNTGSAEVAKQEMTIDHSYLACEYQEAMVAGLSLISSSLQKVGNGGSQGHVCIIGLGGGALPMFMHKYLPVSLKIVELDAQVVNVARKHFGLVEDQRLRVVIGDGIEVIGQMARKASAVMAEHQQAEPLDASAGSCGLSEGVGHNADDGDSGSCLSVEETEVDASNGTASSCGVSTERHDDHSKVSFGKQRPEAHGEIEGPASLDVVIIDADSGDASLGMSCPPAAFVQVEFLRILKEVLVDGGLLIINVVSRAAGPYTEAVESVKQVFDEVYEIKMDTDVNCVLFALVRRDESPKNSILNGGDLKAAVATITGFITQRGTCALIPKLPKLVSSLRALKPVDRAEETAAGNVGDVSQSGVGPKPSNRGGKSKRGSGRIGGHR</sequence>
<evidence type="ECO:0000256" key="4">
    <source>
        <dbReference type="ARBA" id="ARBA00023268"/>
    </source>
</evidence>
<keyword evidence="3" id="KW-0808">Transferase</keyword>
<dbReference type="EMBL" id="BFEA01000373">
    <property type="protein sequence ID" value="GBG81413.1"/>
    <property type="molecule type" value="Genomic_DNA"/>
</dbReference>
<dbReference type="InterPro" id="IPR041698">
    <property type="entry name" value="Methyltransf_25"/>
</dbReference>
<dbReference type="InterPro" id="IPR051419">
    <property type="entry name" value="Lys/N-term_MeTrsfase_sf"/>
</dbReference>
<dbReference type="OrthoDB" id="411785at2759"/>